<dbReference type="NCBIfam" id="NF008586">
    <property type="entry name" value="PRK11551.1"/>
    <property type="match status" value="1"/>
</dbReference>
<dbReference type="InterPro" id="IPR011701">
    <property type="entry name" value="MFS"/>
</dbReference>
<evidence type="ECO:0000256" key="5">
    <source>
        <dbReference type="SAM" id="Phobius"/>
    </source>
</evidence>
<evidence type="ECO:0000259" key="6">
    <source>
        <dbReference type="PROSITE" id="PS50850"/>
    </source>
</evidence>
<evidence type="ECO:0000313" key="8">
    <source>
        <dbReference type="EMBL" id="QTG03124.1"/>
    </source>
</evidence>
<feature type="transmembrane region" description="Helical" evidence="5">
    <location>
        <begin position="109"/>
        <end position="127"/>
    </location>
</feature>
<dbReference type="SUPFAM" id="SSF103473">
    <property type="entry name" value="MFS general substrate transporter"/>
    <property type="match status" value="1"/>
</dbReference>
<dbReference type="PROSITE" id="PS00216">
    <property type="entry name" value="SUGAR_TRANSPORT_1"/>
    <property type="match status" value="1"/>
</dbReference>
<name>A0AAE7RF91_9HYPH</name>
<evidence type="ECO:0000256" key="4">
    <source>
        <dbReference type="ARBA" id="ARBA00023136"/>
    </source>
</evidence>
<evidence type="ECO:0000256" key="3">
    <source>
        <dbReference type="ARBA" id="ARBA00022989"/>
    </source>
</evidence>
<evidence type="ECO:0000313" key="10">
    <source>
        <dbReference type="Proteomes" id="UP000822331"/>
    </source>
</evidence>
<keyword evidence="2 5" id="KW-0812">Transmembrane</keyword>
<comment type="subcellular location">
    <subcellularLocation>
        <location evidence="1">Membrane</location>
        <topology evidence="1">Multi-pass membrane protein</topology>
    </subcellularLocation>
</comment>
<gene>
    <name evidence="8" type="primary">mhpT</name>
    <name evidence="7" type="ORF">G6L72_14720</name>
    <name evidence="8" type="ORF">G6M88_15140</name>
</gene>
<proteinExistence type="predicted"/>
<dbReference type="Gene3D" id="1.20.1250.20">
    <property type="entry name" value="MFS general substrate transporter like domains"/>
    <property type="match status" value="2"/>
</dbReference>
<evidence type="ECO:0000313" key="7">
    <source>
        <dbReference type="EMBL" id="NTF37956.1"/>
    </source>
</evidence>
<dbReference type="GO" id="GO:0005886">
    <property type="term" value="C:plasma membrane"/>
    <property type="evidence" value="ECO:0007669"/>
    <property type="project" value="TreeGrafter"/>
</dbReference>
<evidence type="ECO:0000256" key="1">
    <source>
        <dbReference type="ARBA" id="ARBA00004141"/>
    </source>
</evidence>
<dbReference type="EMBL" id="JAAMCP010000008">
    <property type="protein sequence ID" value="NTF37956.1"/>
    <property type="molecule type" value="Genomic_DNA"/>
</dbReference>
<feature type="transmembrane region" description="Helical" evidence="5">
    <location>
        <begin position="169"/>
        <end position="189"/>
    </location>
</feature>
<dbReference type="EMBL" id="CP049207">
    <property type="protein sequence ID" value="QTG03124.1"/>
    <property type="molecule type" value="Genomic_DNA"/>
</dbReference>
<evidence type="ECO:0000256" key="2">
    <source>
        <dbReference type="ARBA" id="ARBA00022692"/>
    </source>
</evidence>
<dbReference type="InterPro" id="IPR005829">
    <property type="entry name" value="Sugar_transporter_CS"/>
</dbReference>
<dbReference type="KEGG" id="arui:G6M88_15140"/>
<evidence type="ECO:0000313" key="9">
    <source>
        <dbReference type="Proteomes" id="UP000663912"/>
    </source>
</evidence>
<feature type="transmembrane region" description="Helical" evidence="5">
    <location>
        <begin position="282"/>
        <end position="302"/>
    </location>
</feature>
<dbReference type="PROSITE" id="PS50850">
    <property type="entry name" value="MFS"/>
    <property type="match status" value="1"/>
</dbReference>
<reference evidence="7 10" key="1">
    <citation type="journal article" date="2020" name="Science">
        <title>Unexpected conservation and global transmission of agrobacterial virulence plasmids.</title>
        <authorList>
            <person name="Weisberg A.J."/>
            <person name="Davis E.W. 2nd"/>
            <person name="Tabima J."/>
            <person name="Belcher M.S."/>
            <person name="Miller M."/>
            <person name="Kuo C.H."/>
            <person name="Loper J.E."/>
            <person name="Grunwald N.J."/>
            <person name="Putnam M.L."/>
            <person name="Chang J.H."/>
        </authorList>
    </citation>
    <scope>NUCLEOTIDE SEQUENCE [LARGE SCALE GENOMIC DNA]</scope>
    <source>
        <strain evidence="7 10">A19/93</strain>
    </source>
</reference>
<keyword evidence="10" id="KW-1185">Reference proteome</keyword>
<dbReference type="PANTHER" id="PTHR23508">
    <property type="entry name" value="CARBOXYLIC ACID TRANSPORTER PROTEIN HOMOLOG"/>
    <property type="match status" value="1"/>
</dbReference>
<reference evidence="8" key="2">
    <citation type="submission" date="2020-02" db="EMBL/GenBank/DDBJ databases">
        <title>Unexpected conservation and global transmission of agrobacterial virulence plasmids.</title>
        <authorList>
            <person name="Weisberg A.J."/>
            <person name="Davis E.W. II"/>
            <person name="Tabima J.R."/>
            <person name="Belcher M.S."/>
            <person name="Miller M."/>
            <person name="Kuo C.-H."/>
            <person name="Loper J.E."/>
            <person name="Grunwald N.J."/>
            <person name="Putnam M.L."/>
            <person name="Chang J.H."/>
        </authorList>
    </citation>
    <scope>NUCLEOTIDE SEQUENCE</scope>
    <source>
        <strain evidence="8">W2/73</strain>
    </source>
</reference>
<dbReference type="Pfam" id="PF07690">
    <property type="entry name" value="MFS_1"/>
    <property type="match status" value="1"/>
</dbReference>
<feature type="transmembrane region" description="Helical" evidence="5">
    <location>
        <begin position="334"/>
        <end position="358"/>
    </location>
</feature>
<dbReference type="PROSITE" id="PS00217">
    <property type="entry name" value="SUGAR_TRANSPORT_2"/>
    <property type="match status" value="1"/>
</dbReference>
<feature type="transmembrane region" description="Helical" evidence="5">
    <location>
        <begin position="195"/>
        <end position="214"/>
    </location>
</feature>
<sequence>MGKPSRKRCQTPAEWKHDCRESGLWEENIMTNATHIHAGTGKRALVLVFLAAIIEGFDLQAAGVAVPKLVSAFGLSPSQLGVFLSSATFGLVVGALCGGVIADRFGRRNGLALSLVVFGLFSIGTAFSDTFEHLVVMRFLTGVGLGGALPNLIAIAAESVSPERRGRAVAIMYAGVPLGGALASLIALLGLHDDWGSIFLVGGILPLLLVLPLQMMMGPFRVIRDAKAPARRRDVLMAPGALPQTLLLWAGFFFGLIVVYLLLNWLPQILVSLGFARETASMVQIVFNIGGAAGAVIGGRLLDGSRPAFSAALCFMGLILAITSLALLPAGNVAAALAAGTFVGATVIGVQALLYGIAPQCYPSEVRGTGVGLAVSVGRLGSIVGPLVAGWLLASGMGPQQLLYTLLPIAAICGATTVVLILHRSGKARQEQSGGPERLT</sequence>
<feature type="transmembrane region" description="Helical" evidence="5">
    <location>
        <begin position="139"/>
        <end position="157"/>
    </location>
</feature>
<protein>
    <submittedName>
        <fullName evidence="8">3-(3-hydroxy-phenyl)propionate transporter MhpT</fullName>
    </submittedName>
</protein>
<dbReference type="Proteomes" id="UP000663912">
    <property type="component" value="Chromosome 2"/>
</dbReference>
<dbReference type="InterPro" id="IPR020846">
    <property type="entry name" value="MFS_dom"/>
</dbReference>
<feature type="transmembrane region" description="Helical" evidence="5">
    <location>
        <begin position="44"/>
        <end position="62"/>
    </location>
</feature>
<accession>A0AAE7RF91</accession>
<dbReference type="CDD" id="cd17365">
    <property type="entry name" value="MFS_PcaK_like"/>
    <property type="match status" value="1"/>
</dbReference>
<feature type="transmembrane region" description="Helical" evidence="5">
    <location>
        <begin position="309"/>
        <end position="328"/>
    </location>
</feature>
<feature type="transmembrane region" description="Helical" evidence="5">
    <location>
        <begin position="235"/>
        <end position="262"/>
    </location>
</feature>
<dbReference type="GO" id="GO:0046943">
    <property type="term" value="F:carboxylic acid transmembrane transporter activity"/>
    <property type="evidence" value="ECO:0007669"/>
    <property type="project" value="TreeGrafter"/>
</dbReference>
<dbReference type="PANTHER" id="PTHR23508:SF10">
    <property type="entry name" value="CARBOXYLIC ACID TRANSPORTER PROTEIN HOMOLOG"/>
    <property type="match status" value="1"/>
</dbReference>
<keyword evidence="3 5" id="KW-1133">Transmembrane helix</keyword>
<feature type="transmembrane region" description="Helical" evidence="5">
    <location>
        <begin position="402"/>
        <end position="422"/>
    </location>
</feature>
<organism evidence="8 9">
    <name type="scientific">Agrobacterium rubi</name>
    <dbReference type="NCBI Taxonomy" id="28099"/>
    <lineage>
        <taxon>Bacteria</taxon>
        <taxon>Pseudomonadati</taxon>
        <taxon>Pseudomonadota</taxon>
        <taxon>Alphaproteobacteria</taxon>
        <taxon>Hyphomicrobiales</taxon>
        <taxon>Rhizobiaceae</taxon>
        <taxon>Rhizobium/Agrobacterium group</taxon>
        <taxon>Agrobacterium</taxon>
    </lineage>
</organism>
<feature type="domain" description="Major facilitator superfamily (MFS) profile" evidence="6">
    <location>
        <begin position="44"/>
        <end position="426"/>
    </location>
</feature>
<feature type="transmembrane region" description="Helical" evidence="5">
    <location>
        <begin position="370"/>
        <end position="396"/>
    </location>
</feature>
<dbReference type="AlphaFoldDB" id="A0AAE7RF91"/>
<keyword evidence="4 5" id="KW-0472">Membrane</keyword>
<feature type="transmembrane region" description="Helical" evidence="5">
    <location>
        <begin position="82"/>
        <end position="102"/>
    </location>
</feature>
<dbReference type="Proteomes" id="UP000822331">
    <property type="component" value="Unassembled WGS sequence"/>
</dbReference>
<dbReference type="InterPro" id="IPR036259">
    <property type="entry name" value="MFS_trans_sf"/>
</dbReference>